<gene>
    <name evidence="1" type="ORF">CCAX7_54440</name>
</gene>
<dbReference type="KEGG" id="ccot:CCAX7_54440"/>
<name>A0A402D5W3_9BACT</name>
<accession>A0A402D5W3</accession>
<dbReference type="Proteomes" id="UP000287394">
    <property type="component" value="Chromosome"/>
</dbReference>
<dbReference type="AlphaFoldDB" id="A0A402D5W3"/>
<evidence type="ECO:0000313" key="2">
    <source>
        <dbReference type="Proteomes" id="UP000287394"/>
    </source>
</evidence>
<reference evidence="1 2" key="1">
    <citation type="journal article" date="2019" name="Int. J. Syst. Evol. Microbiol.">
        <title>Capsulimonas corticalis gen. nov., sp. nov., an aerobic capsulated bacterium, of a novel bacterial order, Capsulimonadales ord. nov., of the class Armatimonadia of the phylum Armatimonadetes.</title>
        <authorList>
            <person name="Li J."/>
            <person name="Kudo C."/>
            <person name="Tonouchi A."/>
        </authorList>
    </citation>
    <scope>NUCLEOTIDE SEQUENCE [LARGE SCALE GENOMIC DNA]</scope>
    <source>
        <strain evidence="1 2">AX-7</strain>
    </source>
</reference>
<sequence>MLLWSWLIGFLIYRHQSESWVWILALVSGGFLISHYDLGVCVYSGYMYTLAVVVIMMVKTLPAWLNKISGYLGDLSYPLYLVHFPTMLLLACSGRTAPSWLLVLGAVIMTLLVYHVIDKPYRSKLKKARMVSELS</sequence>
<keyword evidence="2" id="KW-1185">Reference proteome</keyword>
<dbReference type="EMBL" id="AP025739">
    <property type="protein sequence ID" value="BDI33393.1"/>
    <property type="molecule type" value="Genomic_DNA"/>
</dbReference>
<evidence type="ECO:0000313" key="1">
    <source>
        <dbReference type="EMBL" id="BDI33393.1"/>
    </source>
</evidence>
<organism evidence="1 2">
    <name type="scientific">Capsulimonas corticalis</name>
    <dbReference type="NCBI Taxonomy" id="2219043"/>
    <lineage>
        <taxon>Bacteria</taxon>
        <taxon>Bacillati</taxon>
        <taxon>Armatimonadota</taxon>
        <taxon>Armatimonadia</taxon>
        <taxon>Capsulimonadales</taxon>
        <taxon>Capsulimonadaceae</taxon>
        <taxon>Capsulimonas</taxon>
    </lineage>
</organism>
<protein>
    <submittedName>
        <fullName evidence="1">Uncharacterized protein</fullName>
    </submittedName>
</protein>
<proteinExistence type="predicted"/>